<dbReference type="Proteomes" id="UP001316803">
    <property type="component" value="Unassembled WGS sequence"/>
</dbReference>
<gene>
    <name evidence="1" type="ORF">OHC33_006981</name>
</gene>
<dbReference type="SUPFAM" id="SSF56784">
    <property type="entry name" value="HAD-like"/>
    <property type="match status" value="1"/>
</dbReference>
<evidence type="ECO:0000313" key="2">
    <source>
        <dbReference type="Proteomes" id="UP001316803"/>
    </source>
</evidence>
<dbReference type="AlphaFoldDB" id="A0AAN8EC76"/>
<reference evidence="1 2" key="1">
    <citation type="submission" date="2022-12" db="EMBL/GenBank/DDBJ databases">
        <title>Genomic features and morphological characterization of a novel Knufia sp. strain isolated from spacecraft assembly facility.</title>
        <authorList>
            <person name="Teixeira M."/>
            <person name="Chander A.M."/>
            <person name="Stajich J.E."/>
            <person name="Venkateswaran K."/>
        </authorList>
    </citation>
    <scope>NUCLEOTIDE SEQUENCE [LARGE SCALE GENOMIC DNA]</scope>
    <source>
        <strain evidence="1 2">FJI-L2-BK-P2</strain>
    </source>
</reference>
<evidence type="ECO:0008006" key="3">
    <source>
        <dbReference type="Google" id="ProtNLM"/>
    </source>
</evidence>
<proteinExistence type="predicted"/>
<name>A0AAN8EC76_9EURO</name>
<dbReference type="InterPro" id="IPR036412">
    <property type="entry name" value="HAD-like_sf"/>
</dbReference>
<dbReference type="InterPro" id="IPR027706">
    <property type="entry name" value="PGP_Pase"/>
</dbReference>
<evidence type="ECO:0000313" key="1">
    <source>
        <dbReference type="EMBL" id="KAK5952094.1"/>
    </source>
</evidence>
<dbReference type="GO" id="GO:0008962">
    <property type="term" value="F:phosphatidylglycerophosphatase activity"/>
    <property type="evidence" value="ECO:0007669"/>
    <property type="project" value="InterPro"/>
</dbReference>
<sequence length="233" mass="25586">MPLLANAPALRLALAYAIHDPASLLPHATIPNLVWLPIPVSSGLPTLPSGKKPTIRALVLDKDNTLCPPETSKLHPAYLAKLEKLKASPEFSHNHASILIVSNTAGSSPKPEHEEEAKYLEDELGIPVLRQQADRKKPLCGPDVLAFFKEHGVTDNPAEIAFVGDRLATDMLVAREIGSWSYWCKEGWRNPEMPGRDHRNIFNKMEARFERLMRGGYGKVAPIPAAIAALGEK</sequence>
<comment type="caution">
    <text evidence="1">The sequence shown here is derived from an EMBL/GenBank/DDBJ whole genome shotgun (WGS) entry which is preliminary data.</text>
</comment>
<dbReference type="NCBIfam" id="TIGR01668">
    <property type="entry name" value="YqeG_hyp_ppase"/>
    <property type="match status" value="1"/>
</dbReference>
<dbReference type="InterPro" id="IPR010021">
    <property type="entry name" value="PGPP1/Gep4"/>
</dbReference>
<dbReference type="Gene3D" id="3.40.50.1000">
    <property type="entry name" value="HAD superfamily/HAD-like"/>
    <property type="match status" value="1"/>
</dbReference>
<organism evidence="1 2">
    <name type="scientific">Knufia fluminis</name>
    <dbReference type="NCBI Taxonomy" id="191047"/>
    <lineage>
        <taxon>Eukaryota</taxon>
        <taxon>Fungi</taxon>
        <taxon>Dikarya</taxon>
        <taxon>Ascomycota</taxon>
        <taxon>Pezizomycotina</taxon>
        <taxon>Eurotiomycetes</taxon>
        <taxon>Chaetothyriomycetidae</taxon>
        <taxon>Chaetothyriales</taxon>
        <taxon>Trichomeriaceae</taxon>
        <taxon>Knufia</taxon>
    </lineage>
</organism>
<keyword evidence="2" id="KW-1185">Reference proteome</keyword>
<accession>A0AAN8EC76</accession>
<protein>
    <recommendedName>
        <fullName evidence="3">HAD phosphatase, family IIIA</fullName>
    </recommendedName>
</protein>
<dbReference type="Pfam" id="PF09419">
    <property type="entry name" value="PGP_phosphatase"/>
    <property type="match status" value="1"/>
</dbReference>
<dbReference type="InterPro" id="IPR023214">
    <property type="entry name" value="HAD_sf"/>
</dbReference>
<dbReference type="EMBL" id="JAKLMC020000017">
    <property type="protein sequence ID" value="KAK5952094.1"/>
    <property type="molecule type" value="Genomic_DNA"/>
</dbReference>